<evidence type="ECO:0000313" key="2">
    <source>
        <dbReference type="Proteomes" id="UP000222310"/>
    </source>
</evidence>
<protein>
    <submittedName>
        <fullName evidence="1">Uncharacterized protein</fullName>
    </submittedName>
</protein>
<accession>A0A9Q5Z924</accession>
<dbReference type="RefSeq" id="WP_099069594.1">
    <property type="nucleotide sequence ID" value="NZ_LAHD01000079.1"/>
</dbReference>
<proteinExistence type="predicted"/>
<dbReference type="GeneID" id="57095772"/>
<organism evidence="1 2">
    <name type="scientific">Nostoc linckia z8</name>
    <dbReference type="NCBI Taxonomy" id="1628746"/>
    <lineage>
        <taxon>Bacteria</taxon>
        <taxon>Bacillati</taxon>
        <taxon>Cyanobacteriota</taxon>
        <taxon>Cyanophyceae</taxon>
        <taxon>Nostocales</taxon>
        <taxon>Nostocaceae</taxon>
        <taxon>Nostoc</taxon>
    </lineage>
</organism>
<dbReference type="EMBL" id="LAHD01000079">
    <property type="protein sequence ID" value="PHK00653.1"/>
    <property type="molecule type" value="Genomic_DNA"/>
</dbReference>
<name>A0A9Q5Z924_NOSLI</name>
<comment type="caution">
    <text evidence="1">The sequence shown here is derived from an EMBL/GenBank/DDBJ whole genome shotgun (WGS) entry which is preliminary data.</text>
</comment>
<dbReference type="AlphaFoldDB" id="A0A9Q5Z924"/>
<reference evidence="1 2" key="1">
    <citation type="submission" date="2015-02" db="EMBL/GenBank/DDBJ databases">
        <title>Nostoc linckia genome annotation.</title>
        <authorList>
            <person name="Zhou Z."/>
        </authorList>
    </citation>
    <scope>NUCLEOTIDE SEQUENCE [LARGE SCALE GENOMIC DNA]</scope>
    <source>
        <strain evidence="2">z8</strain>
    </source>
</reference>
<gene>
    <name evidence="1" type="ORF">VF08_23605</name>
</gene>
<dbReference type="Proteomes" id="UP000222310">
    <property type="component" value="Unassembled WGS sequence"/>
</dbReference>
<sequence length="76" mass="8364">MINEILGLQIITTPGMSLEECSYLIKQLECANLAKIQFAQGKLSLEDFCDILELCGVNVDEYLLQVEANLTTAGIL</sequence>
<evidence type="ECO:0000313" key="1">
    <source>
        <dbReference type="EMBL" id="PHK00653.1"/>
    </source>
</evidence>